<evidence type="ECO:0000313" key="2">
    <source>
        <dbReference type="Proteomes" id="UP001221757"/>
    </source>
</evidence>
<feature type="non-terminal residue" evidence="1">
    <location>
        <position position="67"/>
    </location>
</feature>
<proteinExistence type="predicted"/>
<accession>A0AAD7GDL0</accession>
<reference evidence="1" key="1">
    <citation type="submission" date="2023-03" db="EMBL/GenBank/DDBJ databases">
        <title>Massive genome expansion in bonnet fungi (Mycena s.s.) driven by repeated elements and novel gene families across ecological guilds.</title>
        <authorList>
            <consortium name="Lawrence Berkeley National Laboratory"/>
            <person name="Harder C.B."/>
            <person name="Miyauchi S."/>
            <person name="Viragh M."/>
            <person name="Kuo A."/>
            <person name="Thoen E."/>
            <person name="Andreopoulos B."/>
            <person name="Lu D."/>
            <person name="Skrede I."/>
            <person name="Drula E."/>
            <person name="Henrissat B."/>
            <person name="Morin E."/>
            <person name="Kohler A."/>
            <person name="Barry K."/>
            <person name="LaButti K."/>
            <person name="Morin E."/>
            <person name="Salamov A."/>
            <person name="Lipzen A."/>
            <person name="Mereny Z."/>
            <person name="Hegedus B."/>
            <person name="Baldrian P."/>
            <person name="Stursova M."/>
            <person name="Weitz H."/>
            <person name="Taylor A."/>
            <person name="Grigoriev I.V."/>
            <person name="Nagy L.G."/>
            <person name="Martin F."/>
            <person name="Kauserud H."/>
        </authorList>
    </citation>
    <scope>NUCLEOTIDE SEQUENCE</scope>
    <source>
        <strain evidence="1">CBHHK067</strain>
    </source>
</reference>
<protein>
    <submittedName>
        <fullName evidence="1">Uncharacterized protein</fullName>
    </submittedName>
</protein>
<keyword evidence="2" id="KW-1185">Reference proteome</keyword>
<gene>
    <name evidence="1" type="ORF">B0H17DRAFT_863021</name>
</gene>
<dbReference type="Proteomes" id="UP001221757">
    <property type="component" value="Unassembled WGS sequence"/>
</dbReference>
<dbReference type="AlphaFoldDB" id="A0AAD7GDL0"/>
<organism evidence="1 2">
    <name type="scientific">Mycena rosella</name>
    <name type="common">Pink bonnet</name>
    <name type="synonym">Agaricus rosellus</name>
    <dbReference type="NCBI Taxonomy" id="1033263"/>
    <lineage>
        <taxon>Eukaryota</taxon>
        <taxon>Fungi</taxon>
        <taxon>Dikarya</taxon>
        <taxon>Basidiomycota</taxon>
        <taxon>Agaricomycotina</taxon>
        <taxon>Agaricomycetes</taxon>
        <taxon>Agaricomycetidae</taxon>
        <taxon>Agaricales</taxon>
        <taxon>Marasmiineae</taxon>
        <taxon>Mycenaceae</taxon>
        <taxon>Mycena</taxon>
    </lineage>
</organism>
<feature type="non-terminal residue" evidence="1">
    <location>
        <position position="1"/>
    </location>
</feature>
<dbReference type="EMBL" id="JARKIE010000070">
    <property type="protein sequence ID" value="KAJ7689690.1"/>
    <property type="molecule type" value="Genomic_DNA"/>
</dbReference>
<evidence type="ECO:0000313" key="1">
    <source>
        <dbReference type="EMBL" id="KAJ7689690.1"/>
    </source>
</evidence>
<name>A0AAD7GDL0_MYCRO</name>
<sequence>NFLQDDWSEWLSLAEFSYNVKVHSTTGFLFYAMLGFHPHKGTELRLEVPMEAAMDFASQMSKVWAEA</sequence>
<comment type="caution">
    <text evidence="1">The sequence shown here is derived from an EMBL/GenBank/DDBJ whole genome shotgun (WGS) entry which is preliminary data.</text>
</comment>